<evidence type="ECO:0000313" key="8">
    <source>
        <dbReference type="Proteomes" id="UP000192939"/>
    </source>
</evidence>
<evidence type="ECO:0000256" key="5">
    <source>
        <dbReference type="ARBA" id="ARBA00037974"/>
    </source>
</evidence>
<dbReference type="PANTHER" id="PTHR43525">
    <property type="entry name" value="PROTEIN MALY"/>
    <property type="match status" value="1"/>
</dbReference>
<gene>
    <name evidence="7" type="ORF">SAMN02744124_00587</name>
</gene>
<dbReference type="Gene3D" id="3.90.1150.10">
    <property type="entry name" value="Aspartate Aminotransferase, domain 1"/>
    <property type="match status" value="1"/>
</dbReference>
<dbReference type="Pfam" id="PF00155">
    <property type="entry name" value="Aminotran_1_2"/>
    <property type="match status" value="1"/>
</dbReference>
<evidence type="ECO:0000313" key="7">
    <source>
        <dbReference type="EMBL" id="SME97522.1"/>
    </source>
</evidence>
<dbReference type="InterPro" id="IPR027619">
    <property type="entry name" value="C-S_lyase_PatB-like"/>
</dbReference>
<keyword evidence="3" id="KW-0663">Pyridoxal phosphate</keyword>
<comment type="cofactor">
    <cofactor evidence="1">
        <name>pyridoxal 5'-phosphate</name>
        <dbReference type="ChEBI" id="CHEBI:597326"/>
    </cofactor>
</comment>
<dbReference type="Proteomes" id="UP000192939">
    <property type="component" value="Unassembled WGS sequence"/>
</dbReference>
<dbReference type="EMBL" id="FXAE01000003">
    <property type="protein sequence ID" value="SME97522.1"/>
    <property type="molecule type" value="Genomic_DNA"/>
</dbReference>
<evidence type="ECO:0000256" key="4">
    <source>
        <dbReference type="ARBA" id="ARBA00023239"/>
    </source>
</evidence>
<dbReference type="CDD" id="cd00609">
    <property type="entry name" value="AAT_like"/>
    <property type="match status" value="1"/>
</dbReference>
<comment type="similarity">
    <text evidence="5">Belongs to the class-II pyridoxal-phosphate-dependent aminotransferase family. MalY/PatB cystathionine beta-lyase subfamily.</text>
</comment>
<protein>
    <recommendedName>
        <fullName evidence="2">cysteine-S-conjugate beta-lyase</fullName>
        <ecNumber evidence="2">4.4.1.13</ecNumber>
    </recommendedName>
</protein>
<dbReference type="Gene3D" id="3.40.640.10">
    <property type="entry name" value="Type I PLP-dependent aspartate aminotransferase-like (Major domain)"/>
    <property type="match status" value="1"/>
</dbReference>
<proteinExistence type="inferred from homology"/>
<dbReference type="InterPro" id="IPR015424">
    <property type="entry name" value="PyrdxlP-dep_Trfase"/>
</dbReference>
<dbReference type="InterPro" id="IPR004839">
    <property type="entry name" value="Aminotransferase_I/II_large"/>
</dbReference>
<evidence type="ECO:0000259" key="6">
    <source>
        <dbReference type="Pfam" id="PF00155"/>
    </source>
</evidence>
<dbReference type="SUPFAM" id="SSF53383">
    <property type="entry name" value="PLP-dependent transferases"/>
    <property type="match status" value="1"/>
</dbReference>
<dbReference type="NCBIfam" id="TIGR04350">
    <property type="entry name" value="C_S_lyase_PatB"/>
    <property type="match status" value="1"/>
</dbReference>
<reference evidence="7 8" key="1">
    <citation type="submission" date="2017-04" db="EMBL/GenBank/DDBJ databases">
        <authorList>
            <person name="Varghese N."/>
            <person name="Submissions S."/>
        </authorList>
    </citation>
    <scope>NUCLEOTIDE SEQUENCE [LARGE SCALE GENOMIC DNA]</scope>
    <source>
        <strain evidence="7 8">J12</strain>
    </source>
</reference>
<dbReference type="InterPro" id="IPR051798">
    <property type="entry name" value="Class-II_PLP-Dep_Aminotrans"/>
</dbReference>
<evidence type="ECO:0000256" key="1">
    <source>
        <dbReference type="ARBA" id="ARBA00001933"/>
    </source>
</evidence>
<dbReference type="RefSeq" id="WP_254899701.1">
    <property type="nucleotide sequence ID" value="NZ_FXAE01000003.1"/>
</dbReference>
<dbReference type="EC" id="4.4.1.13" evidence="2"/>
<dbReference type="InterPro" id="IPR015422">
    <property type="entry name" value="PyrdxlP-dep_Trfase_small"/>
</dbReference>
<evidence type="ECO:0000256" key="3">
    <source>
        <dbReference type="ARBA" id="ARBA00022898"/>
    </source>
</evidence>
<keyword evidence="8" id="KW-1185">Reference proteome</keyword>
<comment type="caution">
    <text evidence="7">The sequence shown here is derived from an EMBL/GenBank/DDBJ whole genome shotgun (WGS) entry which is preliminary data.</text>
</comment>
<keyword evidence="4" id="KW-0456">Lyase</keyword>
<sequence>MGKEWNREMTYNFDERVPRKGTYSEKWDTGQELFGDPDVLPLWVADMDFRCAPAIVQAVTERAKLGIYGYTSRPKEYLEAITGWLERRHNWNVHPSWLTDTPGVVPALSVAVQVLTEPGDRVILQSPVYNPFYDVIRNNGREVAENPLILKDGRYRMDYDHLESLMQDGAKLLLLCSPHNPGGRVWTREELERVGELCLNYGVKVVSDEIHSDLVFAEYRHVPFASMSEALAGITITCAAPSKTFNIPGLATAYTIIPNVAIRKQFSERIKAQAIGSLNFFGPTATIAAYTQSEEWLDAVLIYIRANRDFAVAYLAEHLPAVVPVLSEGTYLLWVDCRALGWKKAEMKQVMYKEAKIAFTEGSIYGQNGEGFLRINLACPRSLLEEALERFCTAVAAHQA</sequence>
<name>A0ABY1LTL6_9BACL</name>
<dbReference type="InterPro" id="IPR015421">
    <property type="entry name" value="PyrdxlP-dep_Trfase_major"/>
</dbReference>
<accession>A0ABY1LTL6</accession>
<feature type="domain" description="Aminotransferase class I/classII large" evidence="6">
    <location>
        <begin position="38"/>
        <end position="391"/>
    </location>
</feature>
<dbReference type="PANTHER" id="PTHR43525:SF1">
    <property type="entry name" value="PROTEIN MALY"/>
    <property type="match status" value="1"/>
</dbReference>
<organism evidence="7 8">
    <name type="scientific">Paenibacillus barengoltzii J12</name>
    <dbReference type="NCBI Taxonomy" id="935846"/>
    <lineage>
        <taxon>Bacteria</taxon>
        <taxon>Bacillati</taxon>
        <taxon>Bacillota</taxon>
        <taxon>Bacilli</taxon>
        <taxon>Bacillales</taxon>
        <taxon>Paenibacillaceae</taxon>
        <taxon>Paenibacillus</taxon>
    </lineage>
</organism>
<evidence type="ECO:0000256" key="2">
    <source>
        <dbReference type="ARBA" id="ARBA00012224"/>
    </source>
</evidence>